<protein>
    <submittedName>
        <fullName evidence="2">Uncharacterized protein</fullName>
    </submittedName>
</protein>
<evidence type="ECO:0000256" key="1">
    <source>
        <dbReference type="SAM" id="Phobius"/>
    </source>
</evidence>
<keyword evidence="1" id="KW-1133">Transmembrane helix</keyword>
<dbReference type="Gene3D" id="2.60.120.200">
    <property type="match status" value="1"/>
</dbReference>
<accession>A0A6C0D6X9</accession>
<proteinExistence type="predicted"/>
<organism evidence="2">
    <name type="scientific">viral metagenome</name>
    <dbReference type="NCBI Taxonomy" id="1070528"/>
    <lineage>
        <taxon>unclassified sequences</taxon>
        <taxon>metagenomes</taxon>
        <taxon>organismal metagenomes</taxon>
    </lineage>
</organism>
<feature type="transmembrane region" description="Helical" evidence="1">
    <location>
        <begin position="7"/>
        <end position="30"/>
    </location>
</feature>
<reference evidence="2" key="1">
    <citation type="journal article" date="2020" name="Nature">
        <title>Giant virus diversity and host interactions through global metagenomics.</title>
        <authorList>
            <person name="Schulz F."/>
            <person name="Roux S."/>
            <person name="Paez-Espino D."/>
            <person name="Jungbluth S."/>
            <person name="Walsh D.A."/>
            <person name="Denef V.J."/>
            <person name="McMahon K.D."/>
            <person name="Konstantinidis K.T."/>
            <person name="Eloe-Fadrosh E.A."/>
            <person name="Kyrpides N.C."/>
            <person name="Woyke T."/>
        </authorList>
    </citation>
    <scope>NUCLEOTIDE SEQUENCE</scope>
    <source>
        <strain evidence="2">GVMAG-M-3300023174-129</strain>
    </source>
</reference>
<keyword evidence="1" id="KW-0812">Transmembrane</keyword>
<evidence type="ECO:0000313" key="2">
    <source>
        <dbReference type="EMBL" id="QHT12223.1"/>
    </source>
</evidence>
<dbReference type="AlphaFoldDB" id="A0A6C0D6X9"/>
<dbReference type="EMBL" id="MN739542">
    <property type="protein sequence ID" value="QHT12223.1"/>
    <property type="molecule type" value="Genomic_DNA"/>
</dbReference>
<sequence>MEQSNNYPIYIFMLLVLIIITLLILTFVPFSSISKSVQKVGPYSLEEETNQFSNKDFVNNSSVSFQGFFYLEKLQKTAVTTSCSPTDPSSLNCNTGRYSLCECEGTNCSKCDHKGFIQLVNFNNIVTLEVLGAPDGGRQGKASIQLTIKTESSGDIDNSGNSLNPELHAADSTGASNTTSILYIETFALPPIPFNKWFMITINKEGRRFDIYYNDTLVLSKHTSTVLYHNSTSNNITVGNKNKYISGSSGYFTLYNSIQSAIDISKQYHSFVNTRGSPVFNENPPTLALTNVSLDRLPSLIGNVSVPSICGSGDCITSPSNPPASPLYEWQSSYA</sequence>
<name>A0A6C0D6X9_9ZZZZ</name>
<keyword evidence="1" id="KW-0472">Membrane</keyword>